<sequence length="132" mass="14441">MEEDTRPSASSSQDSGGNENVSLAEKLGVLQMVDKNEIKAEWKLDLNEVRLEKAVGSGRSGSTYSAWWRGTHVAAKVVDSSTNTQAVGEELLNEFHREVAVVSKLRHPNIVLFLGAAINPPRYCLGTFPDND</sequence>
<dbReference type="PANTHER" id="PTHR44329">
    <property type="entry name" value="SERINE/THREONINE-PROTEIN KINASE TNNI3K-RELATED"/>
    <property type="match status" value="1"/>
</dbReference>
<dbReference type="SUPFAM" id="SSF56112">
    <property type="entry name" value="Protein kinase-like (PK-like)"/>
    <property type="match status" value="1"/>
</dbReference>
<dbReference type="InterPro" id="IPR011009">
    <property type="entry name" value="Kinase-like_dom_sf"/>
</dbReference>
<keyword evidence="8" id="KW-1185">Reference proteome</keyword>
<keyword evidence="3" id="KW-0418">Kinase</keyword>
<evidence type="ECO:0000256" key="3">
    <source>
        <dbReference type="ARBA" id="ARBA00022777"/>
    </source>
</evidence>
<keyword evidence="2 5" id="KW-0547">Nucleotide-binding</keyword>
<proteinExistence type="predicted"/>
<evidence type="ECO:0000256" key="1">
    <source>
        <dbReference type="ARBA" id="ARBA00022679"/>
    </source>
</evidence>
<dbReference type="Gene3D" id="3.30.200.20">
    <property type="entry name" value="Phosphorylase Kinase, domain 1"/>
    <property type="match status" value="1"/>
</dbReference>
<dbReference type="Proteomes" id="UP001165083">
    <property type="component" value="Unassembled WGS sequence"/>
</dbReference>
<gene>
    <name evidence="7" type="ORF">Plil01_000858500</name>
</gene>
<evidence type="ECO:0000256" key="2">
    <source>
        <dbReference type="ARBA" id="ARBA00022741"/>
    </source>
</evidence>
<evidence type="ECO:0000259" key="6">
    <source>
        <dbReference type="PROSITE" id="PS50011"/>
    </source>
</evidence>
<dbReference type="AlphaFoldDB" id="A0A9W6TYF7"/>
<dbReference type="EMBL" id="BSXW01000416">
    <property type="protein sequence ID" value="GMF21706.1"/>
    <property type="molecule type" value="Genomic_DNA"/>
</dbReference>
<dbReference type="Pfam" id="PF07714">
    <property type="entry name" value="PK_Tyr_Ser-Thr"/>
    <property type="match status" value="1"/>
</dbReference>
<feature type="domain" description="Protein kinase" evidence="6">
    <location>
        <begin position="49"/>
        <end position="132"/>
    </location>
</feature>
<dbReference type="InterPro" id="IPR017441">
    <property type="entry name" value="Protein_kinase_ATP_BS"/>
</dbReference>
<reference evidence="7" key="1">
    <citation type="submission" date="2023-04" db="EMBL/GenBank/DDBJ databases">
        <title>Phytophthora lilii NBRC 32176.</title>
        <authorList>
            <person name="Ichikawa N."/>
            <person name="Sato H."/>
            <person name="Tonouchi N."/>
        </authorList>
    </citation>
    <scope>NUCLEOTIDE SEQUENCE</scope>
    <source>
        <strain evidence="7">NBRC 32176</strain>
    </source>
</reference>
<dbReference type="FunFam" id="3.30.200.20:FF:000180">
    <property type="entry name" value="serine/threonine-protein kinase STY46-like"/>
    <property type="match status" value="1"/>
</dbReference>
<evidence type="ECO:0000313" key="8">
    <source>
        <dbReference type="Proteomes" id="UP001165083"/>
    </source>
</evidence>
<dbReference type="GO" id="GO:0005524">
    <property type="term" value="F:ATP binding"/>
    <property type="evidence" value="ECO:0007669"/>
    <property type="project" value="UniProtKB-UniRule"/>
</dbReference>
<evidence type="ECO:0000313" key="7">
    <source>
        <dbReference type="EMBL" id="GMF21706.1"/>
    </source>
</evidence>
<evidence type="ECO:0000256" key="4">
    <source>
        <dbReference type="ARBA" id="ARBA00022840"/>
    </source>
</evidence>
<comment type="caution">
    <text evidence="7">The sequence shown here is derived from an EMBL/GenBank/DDBJ whole genome shotgun (WGS) entry which is preliminary data.</text>
</comment>
<feature type="binding site" evidence="5">
    <location>
        <position position="76"/>
    </location>
    <ligand>
        <name>ATP</name>
        <dbReference type="ChEBI" id="CHEBI:30616"/>
    </ligand>
</feature>
<dbReference type="InterPro" id="IPR051681">
    <property type="entry name" value="Ser/Thr_Kinases-Pseudokinases"/>
</dbReference>
<keyword evidence="1" id="KW-0808">Transferase</keyword>
<keyword evidence="4 5" id="KW-0067">ATP-binding</keyword>
<dbReference type="OrthoDB" id="4062651at2759"/>
<dbReference type="InterPro" id="IPR001245">
    <property type="entry name" value="Ser-Thr/Tyr_kinase_cat_dom"/>
</dbReference>
<dbReference type="InterPro" id="IPR000719">
    <property type="entry name" value="Prot_kinase_dom"/>
</dbReference>
<organism evidence="7 8">
    <name type="scientific">Phytophthora lilii</name>
    <dbReference type="NCBI Taxonomy" id="2077276"/>
    <lineage>
        <taxon>Eukaryota</taxon>
        <taxon>Sar</taxon>
        <taxon>Stramenopiles</taxon>
        <taxon>Oomycota</taxon>
        <taxon>Peronosporomycetes</taxon>
        <taxon>Peronosporales</taxon>
        <taxon>Peronosporaceae</taxon>
        <taxon>Phytophthora</taxon>
    </lineage>
</organism>
<name>A0A9W6TYF7_9STRA</name>
<accession>A0A9W6TYF7</accession>
<protein>
    <submittedName>
        <fullName evidence="7">Unnamed protein product</fullName>
    </submittedName>
</protein>
<dbReference type="PROSITE" id="PS00107">
    <property type="entry name" value="PROTEIN_KINASE_ATP"/>
    <property type="match status" value="1"/>
</dbReference>
<evidence type="ECO:0000256" key="5">
    <source>
        <dbReference type="PROSITE-ProRule" id="PRU10141"/>
    </source>
</evidence>
<dbReference type="GO" id="GO:0004674">
    <property type="term" value="F:protein serine/threonine kinase activity"/>
    <property type="evidence" value="ECO:0007669"/>
    <property type="project" value="TreeGrafter"/>
</dbReference>
<dbReference type="PROSITE" id="PS50011">
    <property type="entry name" value="PROTEIN_KINASE_DOM"/>
    <property type="match status" value="1"/>
</dbReference>